<proteinExistence type="predicted"/>
<dbReference type="InterPro" id="IPR041588">
    <property type="entry name" value="Integrase_H2C2"/>
</dbReference>
<dbReference type="PANTHER" id="PTHR37984:SF5">
    <property type="entry name" value="PROTEIN NYNRIN-LIKE"/>
    <property type="match status" value="1"/>
</dbReference>
<evidence type="ECO:0000313" key="4">
    <source>
        <dbReference type="Proteomes" id="UP001549921"/>
    </source>
</evidence>
<dbReference type="PANTHER" id="PTHR37984">
    <property type="entry name" value="PROTEIN CBG26694"/>
    <property type="match status" value="1"/>
</dbReference>
<dbReference type="Pfam" id="PF00665">
    <property type="entry name" value="rve"/>
    <property type="match status" value="1"/>
</dbReference>
<dbReference type="InterPro" id="IPR036397">
    <property type="entry name" value="RNaseH_sf"/>
</dbReference>
<dbReference type="InterPro" id="IPR012337">
    <property type="entry name" value="RNaseH-like_sf"/>
</dbReference>
<name>A0ABD0SKG1_LOXSC</name>
<evidence type="ECO:0000259" key="2">
    <source>
        <dbReference type="PROSITE" id="PS50994"/>
    </source>
</evidence>
<dbReference type="EMBL" id="JBEDNZ010000019">
    <property type="protein sequence ID" value="KAL0820333.1"/>
    <property type="molecule type" value="Genomic_DNA"/>
</dbReference>
<feature type="domain" description="Integrase catalytic" evidence="2">
    <location>
        <begin position="337"/>
        <end position="496"/>
    </location>
</feature>
<dbReference type="Gene3D" id="3.30.420.10">
    <property type="entry name" value="Ribonuclease H-like superfamily/Ribonuclease H"/>
    <property type="match status" value="1"/>
</dbReference>
<accession>A0ABD0SKG1</accession>
<dbReference type="Pfam" id="PF17921">
    <property type="entry name" value="Integrase_H2C2"/>
    <property type="match status" value="1"/>
</dbReference>
<dbReference type="InterPro" id="IPR001584">
    <property type="entry name" value="Integrase_cat-core"/>
</dbReference>
<reference evidence="3 4" key="1">
    <citation type="submission" date="2024-06" db="EMBL/GenBank/DDBJ databases">
        <title>A chromosome-level genome assembly of beet webworm, Loxostege sticticalis.</title>
        <authorList>
            <person name="Zhang Y."/>
        </authorList>
    </citation>
    <scope>NUCLEOTIDE SEQUENCE [LARGE SCALE GENOMIC DNA]</scope>
    <source>
        <strain evidence="3">AQ028</strain>
        <tissue evidence="3">Male pupae</tissue>
    </source>
</reference>
<comment type="caution">
    <text evidence="3">The sequence shown here is derived from an EMBL/GenBank/DDBJ whole genome shotgun (WGS) entry which is preliminary data.</text>
</comment>
<evidence type="ECO:0000313" key="3">
    <source>
        <dbReference type="EMBL" id="KAL0820333.1"/>
    </source>
</evidence>
<dbReference type="AlphaFoldDB" id="A0ABD0SKG1"/>
<organism evidence="3 4">
    <name type="scientific">Loxostege sticticalis</name>
    <name type="common">Beet webworm moth</name>
    <dbReference type="NCBI Taxonomy" id="481309"/>
    <lineage>
        <taxon>Eukaryota</taxon>
        <taxon>Metazoa</taxon>
        <taxon>Ecdysozoa</taxon>
        <taxon>Arthropoda</taxon>
        <taxon>Hexapoda</taxon>
        <taxon>Insecta</taxon>
        <taxon>Pterygota</taxon>
        <taxon>Neoptera</taxon>
        <taxon>Endopterygota</taxon>
        <taxon>Lepidoptera</taxon>
        <taxon>Glossata</taxon>
        <taxon>Ditrysia</taxon>
        <taxon>Pyraloidea</taxon>
        <taxon>Crambidae</taxon>
        <taxon>Pyraustinae</taxon>
        <taxon>Loxostege</taxon>
    </lineage>
</organism>
<dbReference type="Gene3D" id="1.10.340.70">
    <property type="match status" value="1"/>
</dbReference>
<gene>
    <name evidence="3" type="ORF">ABMA28_006233</name>
</gene>
<dbReference type="Proteomes" id="UP001549921">
    <property type="component" value="Unassembled WGS sequence"/>
</dbReference>
<dbReference type="InterPro" id="IPR050951">
    <property type="entry name" value="Retrovirus_Pol_polyprotein"/>
</dbReference>
<dbReference type="GO" id="GO:0003964">
    <property type="term" value="F:RNA-directed DNA polymerase activity"/>
    <property type="evidence" value="ECO:0007669"/>
    <property type="project" value="UniProtKB-EC"/>
</dbReference>
<protein>
    <recommendedName>
        <fullName evidence="1">RNA-directed DNA polymerase</fullName>
        <ecNumber evidence="1">2.7.7.49</ecNumber>
    </recommendedName>
</protein>
<sequence>MDVTSLGCPISYLLKDELAHELQIRGFSVELEKSRDDLRKQLTQLIKLHRRGSVCFKPESSECKEEEEIAVCTAKVEAIEKEITGDFIARSAPRLVARCNYLINRLSRLDVSSEGRRNLCSRIISCLAIIDGGRSEASSDDEEEVKDVNVSQSCTKIIYQPAKTYNLNSLNLKFKGDSCVRIFATRLDELIVARDIPEEVVFKGFSDLLDGPALSWYRGNKTSFKNYQEVIDSLVEDFDNPDFDHKLLSKNKYNLTSACDWKQVVPEDSRKEILQKLHDEPSAGHFGVAKTHKRVASHYFWPSMFQDVKKYVAACEVCNCYKPINTAQAGLMGQPRQVTQPWEAISCDLMGPLPVSSNRNQFLFVVSDYFSKYTLLFPLRSSFTKHIVKCLEKGVFLLHGTPKIIFCDNGPQFVSKEFQELIKKYNVPHIFYNPRYHPQTNQTERVNRDIGRAIASYVRSDHRKWDQNISEIQCAINTAIHEGTKFSPYSLVHGRDMILDGSLYCSDDPIDPNQVTIVDPTSFSDSLGNLKNIFVSVRANLKRAHEHNSKYYNLRKRPVQLQVGQFAYKRCFPLSSAIKHFSAKLAPKFEKCIISDKHSPVVYSLKSLDGKDLGKFYIKDIVRYD</sequence>
<dbReference type="EC" id="2.7.7.49" evidence="1"/>
<dbReference type="PROSITE" id="PS50994">
    <property type="entry name" value="INTEGRASE"/>
    <property type="match status" value="1"/>
</dbReference>
<evidence type="ECO:0000256" key="1">
    <source>
        <dbReference type="ARBA" id="ARBA00012493"/>
    </source>
</evidence>
<dbReference type="FunFam" id="1.10.340.70:FF:000001">
    <property type="entry name" value="Retrovirus-related Pol polyprotein from transposon gypsy-like Protein"/>
    <property type="match status" value="1"/>
</dbReference>
<dbReference type="SUPFAM" id="SSF53098">
    <property type="entry name" value="Ribonuclease H-like"/>
    <property type="match status" value="1"/>
</dbReference>